<comment type="pathway">
    <text evidence="1">Siderophore biosynthesis.</text>
</comment>
<evidence type="ECO:0000313" key="6">
    <source>
        <dbReference type="Proteomes" id="UP001267290"/>
    </source>
</evidence>
<comment type="similarity">
    <text evidence="2">Belongs to the IucA/IucC family.</text>
</comment>
<dbReference type="InterPro" id="IPR037455">
    <property type="entry name" value="LucA/IucC-like"/>
</dbReference>
<evidence type="ECO:0000259" key="3">
    <source>
        <dbReference type="Pfam" id="PF04183"/>
    </source>
</evidence>
<dbReference type="InterPro" id="IPR022770">
    <property type="entry name" value="IucA/IucC-like_C"/>
</dbReference>
<evidence type="ECO:0000259" key="4">
    <source>
        <dbReference type="Pfam" id="PF06276"/>
    </source>
</evidence>
<evidence type="ECO:0000313" key="5">
    <source>
        <dbReference type="EMBL" id="MDR6553500.1"/>
    </source>
</evidence>
<dbReference type="PANTHER" id="PTHR34384:SF5">
    <property type="entry name" value="L-2,3-DIAMINOPROPANOATE--CITRATE LIGASE"/>
    <property type="match status" value="1"/>
</dbReference>
<evidence type="ECO:0000256" key="2">
    <source>
        <dbReference type="ARBA" id="ARBA00007832"/>
    </source>
</evidence>
<dbReference type="Pfam" id="PF06276">
    <property type="entry name" value="FhuF"/>
    <property type="match status" value="1"/>
</dbReference>
<dbReference type="RefSeq" id="WP_310500963.1">
    <property type="nucleotide sequence ID" value="NZ_JAVDSB010000010.1"/>
</dbReference>
<feature type="domain" description="Aerobactin siderophore biosynthesis IucA/IucC-like C-terminal" evidence="4">
    <location>
        <begin position="419"/>
        <end position="578"/>
    </location>
</feature>
<accession>A0ABU1P182</accession>
<keyword evidence="6" id="KW-1185">Reference proteome</keyword>
<gene>
    <name evidence="5" type="ORF">J2736_004707</name>
</gene>
<dbReference type="Gene3D" id="1.10.510.40">
    <property type="match status" value="1"/>
</dbReference>
<sequence>MIQDGLLENVQTFDEKGVNSYQTAARATLQSLLNSFLRETGLGDWREVEGTWVLEVPLVSQGGSILVSVKHKSLTGRHLFQFPLQWNGSEGHEGDREDELVVARRLVHELGHFVKVDSPERIEDLLQQIEESCASIEQFVAARDGDRGQLYGFDGDFITAEQSLLFGHLLHPTPKCRNGVPASMQSVFSPELKGQFQLHYFRAHRSIVREDSALAHTTATEWIKADLRHADVQVPFTDSDEYTLIPLHPLQAEEVLAKPAVQQLLEAGLLQDIGPIGRYYSATSSFRTMYHPESPFMPKGSVPVRITNSVRVNLFKELERGVEVSRMLQTKVGEVSKQYPAFAIVKDPAYVSIALEGQEESGFEVVLRENPFQGKQAQQVSLVASLVQDPLPGSESRLSTIIRRLAKQEARSTEAVSLDWFRLYLSMSLKPMIWLYVTHGIALEAHQQNSVVQLNNGYPQRYYYRDNQGYYFCNSMKEHLNKELPGIGDKSHTFCDDAIADERFRYYVIFNHLFGLINGFGTAGLAHERELLRELRSVLAEFLPLNREPSIFLQSLLTEAKIPCKANLLTRLYDMDELVGSLENQSVYVLVDNPLVLEV</sequence>
<dbReference type="PANTHER" id="PTHR34384">
    <property type="entry name" value="L-2,3-DIAMINOPROPANOATE--CITRATE LIGASE"/>
    <property type="match status" value="1"/>
</dbReference>
<name>A0ABU1P182_9BACL</name>
<reference evidence="5 6" key="1">
    <citation type="submission" date="2023-07" db="EMBL/GenBank/DDBJ databases">
        <title>Sorghum-associated microbial communities from plants grown in Nebraska, USA.</title>
        <authorList>
            <person name="Schachtman D."/>
        </authorList>
    </citation>
    <scope>NUCLEOTIDE SEQUENCE [LARGE SCALE GENOMIC DNA]</scope>
    <source>
        <strain evidence="5 6">CC258</strain>
    </source>
</reference>
<dbReference type="Pfam" id="PF04183">
    <property type="entry name" value="IucA_IucC"/>
    <property type="match status" value="1"/>
</dbReference>
<proteinExistence type="inferred from homology"/>
<dbReference type="Proteomes" id="UP001267290">
    <property type="component" value="Unassembled WGS sequence"/>
</dbReference>
<dbReference type="InterPro" id="IPR007310">
    <property type="entry name" value="Aerobactin_biosyn_IucA/IucC_N"/>
</dbReference>
<evidence type="ECO:0000256" key="1">
    <source>
        <dbReference type="ARBA" id="ARBA00004924"/>
    </source>
</evidence>
<comment type="caution">
    <text evidence="5">The sequence shown here is derived from an EMBL/GenBank/DDBJ whole genome shotgun (WGS) entry which is preliminary data.</text>
</comment>
<feature type="domain" description="Aerobactin siderophore biosynthesis IucA/IucC N-terminal" evidence="3">
    <location>
        <begin position="156"/>
        <end position="388"/>
    </location>
</feature>
<organism evidence="5 6">
    <name type="scientific">Paenibacillus qinlingensis</name>
    <dbReference type="NCBI Taxonomy" id="1837343"/>
    <lineage>
        <taxon>Bacteria</taxon>
        <taxon>Bacillati</taxon>
        <taxon>Bacillota</taxon>
        <taxon>Bacilli</taxon>
        <taxon>Bacillales</taxon>
        <taxon>Paenibacillaceae</taxon>
        <taxon>Paenibacillus</taxon>
    </lineage>
</organism>
<protein>
    <submittedName>
        <fullName evidence="5">Siderophore synthetase component</fullName>
    </submittedName>
</protein>
<dbReference type="EMBL" id="JAVDSB010000010">
    <property type="protein sequence ID" value="MDR6553500.1"/>
    <property type="molecule type" value="Genomic_DNA"/>
</dbReference>